<protein>
    <submittedName>
        <fullName evidence="2">Uncharacterized protein</fullName>
    </submittedName>
</protein>
<evidence type="ECO:0000256" key="1">
    <source>
        <dbReference type="SAM" id="SignalP"/>
    </source>
</evidence>
<dbReference type="AlphaFoldDB" id="A0A553PRF4"/>
<accession>A0A553PRF4</accession>
<dbReference type="EMBL" id="VCGU01000001">
    <property type="protein sequence ID" value="TRY80264.1"/>
    <property type="molecule type" value="Genomic_DNA"/>
</dbReference>
<evidence type="ECO:0000313" key="3">
    <source>
        <dbReference type="Proteomes" id="UP000318571"/>
    </source>
</evidence>
<reference evidence="2 3" key="1">
    <citation type="journal article" date="2018" name="Nat. Ecol. Evol.">
        <title>Genomic signatures of mitonuclear coevolution across populations of Tigriopus californicus.</title>
        <authorList>
            <person name="Barreto F.S."/>
            <person name="Watson E.T."/>
            <person name="Lima T.G."/>
            <person name="Willett C.S."/>
            <person name="Edmands S."/>
            <person name="Li W."/>
            <person name="Burton R.S."/>
        </authorList>
    </citation>
    <scope>NUCLEOTIDE SEQUENCE [LARGE SCALE GENOMIC DNA]</scope>
    <source>
        <strain evidence="2 3">San Diego</strain>
    </source>
</reference>
<feature type="non-terminal residue" evidence="2">
    <location>
        <position position="208"/>
    </location>
</feature>
<evidence type="ECO:0000313" key="2">
    <source>
        <dbReference type="EMBL" id="TRY80264.1"/>
    </source>
</evidence>
<gene>
    <name evidence="2" type="ORF">TCAL_15410</name>
</gene>
<organism evidence="2 3">
    <name type="scientific">Tigriopus californicus</name>
    <name type="common">Marine copepod</name>
    <dbReference type="NCBI Taxonomy" id="6832"/>
    <lineage>
        <taxon>Eukaryota</taxon>
        <taxon>Metazoa</taxon>
        <taxon>Ecdysozoa</taxon>
        <taxon>Arthropoda</taxon>
        <taxon>Crustacea</taxon>
        <taxon>Multicrustacea</taxon>
        <taxon>Hexanauplia</taxon>
        <taxon>Copepoda</taxon>
        <taxon>Harpacticoida</taxon>
        <taxon>Harpacticidae</taxon>
        <taxon>Tigriopus</taxon>
    </lineage>
</organism>
<comment type="caution">
    <text evidence="2">The sequence shown here is derived from an EMBL/GenBank/DDBJ whole genome shotgun (WGS) entry which is preliminary data.</text>
</comment>
<sequence length="208" mass="23755">MIPSRLWTLICFVVSLEQFSRAQPNRTPRCMEKVMLVDELEYDTRIKCHHSYGKSCFNTYITVFKPATETVCKDEYDKKCYIDYSQTAVNVDVEICQDNLVRNCDIDGEEICTDEHVTVCETTYQEYQVDEDNPICDTVQEEVCDDEGCKNIPKQVCTLAVKTSNKVKPDTKCRRIAIPVCGPESCPLTLGEPICKTETKTVNDNSFL</sequence>
<feature type="signal peptide" evidence="1">
    <location>
        <begin position="1"/>
        <end position="22"/>
    </location>
</feature>
<dbReference type="Proteomes" id="UP000318571">
    <property type="component" value="Chromosome 12"/>
</dbReference>
<proteinExistence type="predicted"/>
<feature type="chain" id="PRO_5022072292" evidence="1">
    <location>
        <begin position="23"/>
        <end position="208"/>
    </location>
</feature>
<name>A0A553PRF4_TIGCA</name>
<keyword evidence="3" id="KW-1185">Reference proteome</keyword>
<keyword evidence="1" id="KW-0732">Signal</keyword>